<organism evidence="2 3">
    <name type="scientific">Amorphotheca resinae ATCC 22711</name>
    <dbReference type="NCBI Taxonomy" id="857342"/>
    <lineage>
        <taxon>Eukaryota</taxon>
        <taxon>Fungi</taxon>
        <taxon>Dikarya</taxon>
        <taxon>Ascomycota</taxon>
        <taxon>Pezizomycotina</taxon>
        <taxon>Leotiomycetes</taxon>
        <taxon>Helotiales</taxon>
        <taxon>Amorphothecaceae</taxon>
        <taxon>Amorphotheca</taxon>
    </lineage>
</organism>
<dbReference type="InParanoid" id="A0A2T3B1P0"/>
<dbReference type="GeneID" id="36574739"/>
<feature type="region of interest" description="Disordered" evidence="1">
    <location>
        <begin position="90"/>
        <end position="164"/>
    </location>
</feature>
<sequence>MSKTRFSSRVSRHIDAVLESQDLKDASSLSNPGLSIPDIIPQERGETGVGDGLEEHEEGREVELKKLVEEAEEKWESGRTERIVKEYEILDRDGERMKLSGKRGKGRDVRGLGDGVSNSDTGSNEDDIGEGSSISSLSSSPPLSLSLSSPSSSSSSSSSALRATATTSCLRKAARFAQTDRIREINREAS</sequence>
<name>A0A2T3B1P0_AMORE</name>
<feature type="compositionally biased region" description="Low complexity" evidence="1">
    <location>
        <begin position="132"/>
        <end position="159"/>
    </location>
</feature>
<evidence type="ECO:0000256" key="1">
    <source>
        <dbReference type="SAM" id="MobiDB-lite"/>
    </source>
</evidence>
<dbReference type="Proteomes" id="UP000241818">
    <property type="component" value="Unassembled WGS sequence"/>
</dbReference>
<keyword evidence="3" id="KW-1185">Reference proteome</keyword>
<protein>
    <submittedName>
        <fullName evidence="2">Uncharacterized protein</fullName>
    </submittedName>
</protein>
<feature type="region of interest" description="Disordered" evidence="1">
    <location>
        <begin position="23"/>
        <end position="61"/>
    </location>
</feature>
<reference evidence="2 3" key="1">
    <citation type="journal article" date="2018" name="New Phytol.">
        <title>Comparative genomics and transcriptomics depict ericoid mycorrhizal fungi as versatile saprotrophs and plant mutualists.</title>
        <authorList>
            <person name="Martino E."/>
            <person name="Morin E."/>
            <person name="Grelet G.A."/>
            <person name="Kuo A."/>
            <person name="Kohler A."/>
            <person name="Daghino S."/>
            <person name="Barry K.W."/>
            <person name="Cichocki N."/>
            <person name="Clum A."/>
            <person name="Dockter R.B."/>
            <person name="Hainaut M."/>
            <person name="Kuo R.C."/>
            <person name="LaButti K."/>
            <person name="Lindahl B.D."/>
            <person name="Lindquist E.A."/>
            <person name="Lipzen A."/>
            <person name="Khouja H.R."/>
            <person name="Magnuson J."/>
            <person name="Murat C."/>
            <person name="Ohm R.A."/>
            <person name="Singer S.W."/>
            <person name="Spatafora J.W."/>
            <person name="Wang M."/>
            <person name="Veneault-Fourrey C."/>
            <person name="Henrissat B."/>
            <person name="Grigoriev I.V."/>
            <person name="Martin F.M."/>
            <person name="Perotto S."/>
        </authorList>
    </citation>
    <scope>NUCLEOTIDE SEQUENCE [LARGE SCALE GENOMIC DNA]</scope>
    <source>
        <strain evidence="2 3">ATCC 22711</strain>
    </source>
</reference>
<proteinExistence type="predicted"/>
<dbReference type="RefSeq" id="XP_024720827.1">
    <property type="nucleotide sequence ID" value="XM_024866658.1"/>
</dbReference>
<dbReference type="AlphaFoldDB" id="A0A2T3B1P0"/>
<gene>
    <name evidence="2" type="ORF">M430DRAFT_35000</name>
</gene>
<dbReference type="EMBL" id="KZ679011">
    <property type="protein sequence ID" value="PSS18475.1"/>
    <property type="molecule type" value="Genomic_DNA"/>
</dbReference>
<evidence type="ECO:0000313" key="3">
    <source>
        <dbReference type="Proteomes" id="UP000241818"/>
    </source>
</evidence>
<evidence type="ECO:0000313" key="2">
    <source>
        <dbReference type="EMBL" id="PSS18475.1"/>
    </source>
</evidence>
<accession>A0A2T3B1P0</accession>